<gene>
    <name evidence="2" type="ORF">H8707_09335</name>
</gene>
<feature type="transmembrane region" description="Helical" evidence="1">
    <location>
        <begin position="6"/>
        <end position="24"/>
    </location>
</feature>
<sequence length="173" mass="20075">MFFIKASLFILIFITSTSLGFLYGKKYSKRVENLIALQQGIRILQSEIIIFSNPLPEALKNTSNKVNKQIAKIFLIIRDSLLKNHSGDIYYSFLVSEIYLKDLFFRKEDIDLFLSLGKMIGKTNRLDQEKQFNYLLVELETLITEAKEDRKKNEKMYRSLGLLLGLGIIIILI</sequence>
<comment type="caution">
    <text evidence="2">The sequence shown here is derived from an EMBL/GenBank/DDBJ whole genome shotgun (WGS) entry which is preliminary data.</text>
</comment>
<dbReference type="EMBL" id="JACRTG010000020">
    <property type="protein sequence ID" value="MBC8588443.1"/>
    <property type="molecule type" value="Genomic_DNA"/>
</dbReference>
<dbReference type="Pfam" id="PF09548">
    <property type="entry name" value="Spore_III_AB"/>
    <property type="match status" value="1"/>
</dbReference>
<organism evidence="2 3">
    <name type="scientific">Paratissierella segnis</name>
    <dbReference type="NCBI Taxonomy" id="2763679"/>
    <lineage>
        <taxon>Bacteria</taxon>
        <taxon>Bacillati</taxon>
        <taxon>Bacillota</taxon>
        <taxon>Tissierellia</taxon>
        <taxon>Tissierellales</taxon>
        <taxon>Tissierellaceae</taxon>
        <taxon>Paratissierella</taxon>
    </lineage>
</organism>
<keyword evidence="1" id="KW-0472">Membrane</keyword>
<dbReference type="AlphaFoldDB" id="A0A926EUE7"/>
<dbReference type="PIRSF" id="PIRSF021435">
    <property type="entry name" value="SpoIIIAB"/>
    <property type="match status" value="1"/>
</dbReference>
<proteinExistence type="predicted"/>
<dbReference type="InterPro" id="IPR014198">
    <property type="entry name" value="Spore_III_AB"/>
</dbReference>
<keyword evidence="1" id="KW-1133">Transmembrane helix</keyword>
<reference evidence="2" key="1">
    <citation type="submission" date="2020-08" db="EMBL/GenBank/DDBJ databases">
        <title>Genome public.</title>
        <authorList>
            <person name="Liu C."/>
            <person name="Sun Q."/>
        </authorList>
    </citation>
    <scope>NUCLEOTIDE SEQUENCE</scope>
    <source>
        <strain evidence="2">BX21</strain>
    </source>
</reference>
<keyword evidence="3" id="KW-1185">Reference proteome</keyword>
<evidence type="ECO:0000313" key="2">
    <source>
        <dbReference type="EMBL" id="MBC8588443.1"/>
    </source>
</evidence>
<evidence type="ECO:0000313" key="3">
    <source>
        <dbReference type="Proteomes" id="UP000601171"/>
    </source>
</evidence>
<accession>A0A926EUE7</accession>
<evidence type="ECO:0000256" key="1">
    <source>
        <dbReference type="SAM" id="Phobius"/>
    </source>
</evidence>
<dbReference type="RefSeq" id="WP_262429899.1">
    <property type="nucleotide sequence ID" value="NZ_JACRTG010000020.1"/>
</dbReference>
<name>A0A926EUE7_9FIRM</name>
<keyword evidence="1" id="KW-0812">Transmembrane</keyword>
<dbReference type="Proteomes" id="UP000601171">
    <property type="component" value="Unassembled WGS sequence"/>
</dbReference>
<protein>
    <submittedName>
        <fullName evidence="2">Stage III sporulation protein AB</fullName>
    </submittedName>
</protein>